<feature type="domain" description="Metallo-beta-lactamase" evidence="2">
    <location>
        <begin position="40"/>
        <end position="254"/>
    </location>
</feature>
<dbReference type="Proteomes" id="UP001589896">
    <property type="component" value="Unassembled WGS sequence"/>
</dbReference>
<sequence>MTQTHSGTGKPAPARTAGARHNPRLVRNVASGITQLEHAHTNVFLVVERGAAGGRGVTLVDTGLPGTWRYLRHALSAIDRDLDDLKAVVLTHAHFDHLGMARRLQQELSIPIWAHGREWYLAAHPYRYAHESSRLSYAARYPMALPIIGRMAAAGALRVPGVESLEDLANSDELDVPGRPRLIFTPGHTYGHTALHFPDRDAVITGDALVTLDPYTGFEGPQIVSGAATADSAMALASLQDLVATGARVALPGHGDPWRDGIRSAVTEALERGPS</sequence>
<dbReference type="PANTHER" id="PTHR42951">
    <property type="entry name" value="METALLO-BETA-LACTAMASE DOMAIN-CONTAINING"/>
    <property type="match status" value="1"/>
</dbReference>
<protein>
    <submittedName>
        <fullName evidence="3">MBL fold metallo-hydrolase</fullName>
    </submittedName>
</protein>
<reference evidence="3 4" key="1">
    <citation type="submission" date="2024-09" db="EMBL/GenBank/DDBJ databases">
        <authorList>
            <person name="Sun Q."/>
            <person name="Mori K."/>
        </authorList>
    </citation>
    <scope>NUCLEOTIDE SEQUENCE [LARGE SCALE GENOMIC DNA]</scope>
    <source>
        <strain evidence="3 4">KCTC 23076</strain>
    </source>
</reference>
<evidence type="ECO:0000313" key="4">
    <source>
        <dbReference type="Proteomes" id="UP001589896"/>
    </source>
</evidence>
<dbReference type="SMART" id="SM00849">
    <property type="entry name" value="Lactamase_B"/>
    <property type="match status" value="1"/>
</dbReference>
<dbReference type="Pfam" id="PF00753">
    <property type="entry name" value="Lactamase_B"/>
    <property type="match status" value="1"/>
</dbReference>
<dbReference type="InterPro" id="IPR050855">
    <property type="entry name" value="NDM-1-like"/>
</dbReference>
<evidence type="ECO:0000313" key="3">
    <source>
        <dbReference type="EMBL" id="MFC0681677.1"/>
    </source>
</evidence>
<organism evidence="3 4">
    <name type="scientific">Lysobacter korlensis</name>
    <dbReference type="NCBI Taxonomy" id="553636"/>
    <lineage>
        <taxon>Bacteria</taxon>
        <taxon>Pseudomonadati</taxon>
        <taxon>Pseudomonadota</taxon>
        <taxon>Gammaproteobacteria</taxon>
        <taxon>Lysobacterales</taxon>
        <taxon>Lysobacteraceae</taxon>
        <taxon>Lysobacter</taxon>
    </lineage>
</organism>
<feature type="region of interest" description="Disordered" evidence="1">
    <location>
        <begin position="1"/>
        <end position="23"/>
    </location>
</feature>
<gene>
    <name evidence="3" type="ORF">ACFFGH_27925</name>
</gene>
<dbReference type="InterPro" id="IPR001279">
    <property type="entry name" value="Metallo-B-lactamas"/>
</dbReference>
<evidence type="ECO:0000259" key="2">
    <source>
        <dbReference type="SMART" id="SM00849"/>
    </source>
</evidence>
<dbReference type="EMBL" id="JBHLTG010000009">
    <property type="protein sequence ID" value="MFC0681677.1"/>
    <property type="molecule type" value="Genomic_DNA"/>
</dbReference>
<proteinExistence type="predicted"/>
<name>A0ABV6RXG6_9GAMM</name>
<keyword evidence="4" id="KW-1185">Reference proteome</keyword>
<dbReference type="Gene3D" id="3.60.15.10">
    <property type="entry name" value="Ribonuclease Z/Hydroxyacylglutathione hydrolase-like"/>
    <property type="match status" value="1"/>
</dbReference>
<comment type="caution">
    <text evidence="3">The sequence shown here is derived from an EMBL/GenBank/DDBJ whole genome shotgun (WGS) entry which is preliminary data.</text>
</comment>
<dbReference type="CDD" id="cd07721">
    <property type="entry name" value="yflN-like_MBL-fold"/>
    <property type="match status" value="1"/>
</dbReference>
<dbReference type="InterPro" id="IPR036866">
    <property type="entry name" value="RibonucZ/Hydroxyglut_hydro"/>
</dbReference>
<dbReference type="SUPFAM" id="SSF56281">
    <property type="entry name" value="Metallo-hydrolase/oxidoreductase"/>
    <property type="match status" value="1"/>
</dbReference>
<accession>A0ABV6RXG6</accession>
<evidence type="ECO:0000256" key="1">
    <source>
        <dbReference type="SAM" id="MobiDB-lite"/>
    </source>
</evidence>
<dbReference type="RefSeq" id="WP_386674737.1">
    <property type="nucleotide sequence ID" value="NZ_JBHLTG010000009.1"/>
</dbReference>